<keyword evidence="1" id="KW-1133">Transmembrane helix</keyword>
<evidence type="ECO:0000313" key="3">
    <source>
        <dbReference type="Proteomes" id="UP000595917"/>
    </source>
</evidence>
<dbReference type="Proteomes" id="UP000595917">
    <property type="component" value="Chromosome"/>
</dbReference>
<dbReference type="RefSeq" id="WP_215624686.1">
    <property type="nucleotide sequence ID" value="NZ_CP067089.2"/>
</dbReference>
<proteinExistence type="predicted"/>
<feature type="transmembrane region" description="Helical" evidence="1">
    <location>
        <begin position="36"/>
        <end position="56"/>
    </location>
</feature>
<reference evidence="2" key="1">
    <citation type="submission" date="2021-01" db="EMBL/GenBank/DDBJ databases">
        <title>Description of Breznakiella homolactica.</title>
        <authorList>
            <person name="Song Y."/>
            <person name="Brune A."/>
        </authorList>
    </citation>
    <scope>NUCLEOTIDE SEQUENCE</scope>
    <source>
        <strain evidence="2">RmG30</strain>
    </source>
</reference>
<sequence length="211" mass="23239">MIGYDMSLFSFLWVPLFYLFWRALSPEGSENTGGVCALIFGAVIALIQFITGPMVFPGGFGFLRWLSIFVDLVFFPAILPLGICLLLLLFSLLTGSVNLTSFMLISLIPASIFRTASYSSLTEPMVLVLIPFLWTALAVGMPFFIRIAQEEYGLKTVLSIIGCILLPFAAATAYWAFFRQMNPLGFLLSFITAAPMVISTALSFAVRIKRG</sequence>
<evidence type="ECO:0000313" key="2">
    <source>
        <dbReference type="EMBL" id="QQO07381.1"/>
    </source>
</evidence>
<feature type="transmembrane region" description="Helical" evidence="1">
    <location>
        <begin position="125"/>
        <end position="145"/>
    </location>
</feature>
<evidence type="ECO:0000256" key="1">
    <source>
        <dbReference type="SAM" id="Phobius"/>
    </source>
</evidence>
<keyword evidence="1" id="KW-0812">Transmembrane</keyword>
<dbReference type="AlphaFoldDB" id="A0A7T7XJ91"/>
<feature type="transmembrane region" description="Helical" evidence="1">
    <location>
        <begin position="184"/>
        <end position="206"/>
    </location>
</feature>
<feature type="transmembrane region" description="Helical" evidence="1">
    <location>
        <begin position="62"/>
        <end position="90"/>
    </location>
</feature>
<dbReference type="KEGG" id="bhc:JFL75_10430"/>
<dbReference type="EMBL" id="CP067089">
    <property type="protein sequence ID" value="QQO07381.1"/>
    <property type="molecule type" value="Genomic_DNA"/>
</dbReference>
<feature type="transmembrane region" description="Helical" evidence="1">
    <location>
        <begin position="97"/>
        <end position="113"/>
    </location>
</feature>
<gene>
    <name evidence="2" type="ORF">JFL75_10430</name>
</gene>
<name>A0A7T7XJ91_9SPIR</name>
<keyword evidence="3" id="KW-1185">Reference proteome</keyword>
<protein>
    <submittedName>
        <fullName evidence="2">Uncharacterized protein</fullName>
    </submittedName>
</protein>
<feature type="transmembrane region" description="Helical" evidence="1">
    <location>
        <begin position="6"/>
        <end position="24"/>
    </location>
</feature>
<keyword evidence="1" id="KW-0472">Membrane</keyword>
<accession>A0A7T7XJ91</accession>
<organism evidence="2 3">
    <name type="scientific">Breznakiella homolactica</name>
    <dbReference type="NCBI Taxonomy" id="2798577"/>
    <lineage>
        <taxon>Bacteria</taxon>
        <taxon>Pseudomonadati</taxon>
        <taxon>Spirochaetota</taxon>
        <taxon>Spirochaetia</taxon>
        <taxon>Spirochaetales</taxon>
        <taxon>Breznakiellaceae</taxon>
        <taxon>Breznakiella</taxon>
    </lineage>
</organism>
<feature type="transmembrane region" description="Helical" evidence="1">
    <location>
        <begin position="157"/>
        <end position="178"/>
    </location>
</feature>